<organism evidence="1 2">
    <name type="scientific">Sandaracinus amylolyticus</name>
    <dbReference type="NCBI Taxonomy" id="927083"/>
    <lineage>
        <taxon>Bacteria</taxon>
        <taxon>Pseudomonadati</taxon>
        <taxon>Myxococcota</taxon>
        <taxon>Polyangia</taxon>
        <taxon>Polyangiales</taxon>
        <taxon>Sandaracinaceae</taxon>
        <taxon>Sandaracinus</taxon>
    </lineage>
</organism>
<keyword evidence="2" id="KW-1185">Reference proteome</keyword>
<reference evidence="1 2" key="1">
    <citation type="submission" date="2015-03" db="EMBL/GenBank/DDBJ databases">
        <title>Genome assembly of Sandaracinus amylolyticus DSM 53668.</title>
        <authorList>
            <person name="Sharma G."/>
            <person name="Subramanian S."/>
        </authorList>
    </citation>
    <scope>NUCLEOTIDE SEQUENCE [LARGE SCALE GENOMIC DNA]</scope>
    <source>
        <strain evidence="1 2">DSM 53668</strain>
    </source>
</reference>
<gene>
    <name evidence="1" type="ORF">DB32_001355</name>
</gene>
<dbReference type="KEGG" id="samy:DB32_001355"/>
<proteinExistence type="predicted"/>
<accession>A0A0F6W0B3</accession>
<evidence type="ECO:0000313" key="2">
    <source>
        <dbReference type="Proteomes" id="UP000034883"/>
    </source>
</evidence>
<sequence length="177" mass="19809">MLVRTALTPALGEPVHLRIPSTCFGELQLDGIARWQDRNGALALQLCSLRPRDLVALRRLVPSPEPDGRLAVRRRGYRVDGRIDPFAPTPDRTMPLDGVPVSLILVNGELEGVATTLEDERAVVHAWIDLRPGSHVALRVFEDELFERWQDVAMVVVKSERGVHELSRQQSRWASPA</sequence>
<evidence type="ECO:0000313" key="1">
    <source>
        <dbReference type="EMBL" id="AKF04206.1"/>
    </source>
</evidence>
<name>A0A0F6W0B3_9BACT</name>
<dbReference type="Proteomes" id="UP000034883">
    <property type="component" value="Chromosome"/>
</dbReference>
<protein>
    <submittedName>
        <fullName evidence="1">Uncharacterized protein</fullName>
    </submittedName>
</protein>
<dbReference type="EMBL" id="CP011125">
    <property type="protein sequence ID" value="AKF04206.1"/>
    <property type="molecule type" value="Genomic_DNA"/>
</dbReference>
<dbReference type="STRING" id="927083.DB32_001355"/>
<dbReference type="AlphaFoldDB" id="A0A0F6W0B3"/>